<gene>
    <name evidence="2" type="ORF">UX80_C0032G0016</name>
</gene>
<reference evidence="2 3" key="1">
    <citation type="journal article" date="2015" name="Nature">
        <title>rRNA introns, odd ribosomes, and small enigmatic genomes across a large radiation of phyla.</title>
        <authorList>
            <person name="Brown C.T."/>
            <person name="Hug L.A."/>
            <person name="Thomas B.C."/>
            <person name="Sharon I."/>
            <person name="Castelle C.J."/>
            <person name="Singh A."/>
            <person name="Wilkins M.J."/>
            <person name="Williams K.H."/>
            <person name="Banfield J.F."/>
        </authorList>
    </citation>
    <scope>NUCLEOTIDE SEQUENCE [LARGE SCALE GENOMIC DNA]</scope>
</reference>
<protein>
    <submittedName>
        <fullName evidence="2">Uncharacterized protein</fullName>
    </submittedName>
</protein>
<dbReference type="STRING" id="1618358.UX80_C0032G0016"/>
<evidence type="ECO:0000313" key="2">
    <source>
        <dbReference type="EMBL" id="KKU56724.1"/>
    </source>
</evidence>
<organism evidence="2 3">
    <name type="scientific">Candidatus Amesbacteria bacterium GW2011_GWA2_47_11b</name>
    <dbReference type="NCBI Taxonomy" id="1618358"/>
    <lineage>
        <taxon>Bacteria</taxon>
        <taxon>Candidatus Amesiibacteriota</taxon>
    </lineage>
</organism>
<name>A0A0G1RHG1_9BACT</name>
<accession>A0A0G1RHG1</accession>
<keyword evidence="1" id="KW-1133">Transmembrane helix</keyword>
<comment type="caution">
    <text evidence="2">The sequence shown here is derived from an EMBL/GenBank/DDBJ whole genome shotgun (WGS) entry which is preliminary data.</text>
</comment>
<sequence length="46" mass="5228">IVTNFWGFSVVIMQLLLFLLPATAIVIEDGEQSPERSRRAKSNHDK</sequence>
<feature type="transmembrane region" description="Helical" evidence="1">
    <location>
        <begin position="6"/>
        <end position="27"/>
    </location>
</feature>
<dbReference type="EMBL" id="LCNO01000032">
    <property type="protein sequence ID" value="KKU56724.1"/>
    <property type="molecule type" value="Genomic_DNA"/>
</dbReference>
<proteinExistence type="predicted"/>
<dbReference type="Proteomes" id="UP000034307">
    <property type="component" value="Unassembled WGS sequence"/>
</dbReference>
<evidence type="ECO:0000256" key="1">
    <source>
        <dbReference type="SAM" id="Phobius"/>
    </source>
</evidence>
<keyword evidence="1" id="KW-0812">Transmembrane</keyword>
<keyword evidence="1" id="KW-0472">Membrane</keyword>
<dbReference type="AlphaFoldDB" id="A0A0G1RHG1"/>
<feature type="non-terminal residue" evidence="2">
    <location>
        <position position="1"/>
    </location>
</feature>
<evidence type="ECO:0000313" key="3">
    <source>
        <dbReference type="Proteomes" id="UP000034307"/>
    </source>
</evidence>